<accession>A0A6V8KB67</accession>
<name>A0A6V8KB67_9ACTN</name>
<proteinExistence type="predicted"/>
<dbReference type="EMBL" id="BLPF01000001">
    <property type="protein sequence ID" value="GFJ79409.1"/>
    <property type="molecule type" value="Genomic_DNA"/>
</dbReference>
<comment type="caution">
    <text evidence="1">The sequence shown here is derived from an EMBL/GenBank/DDBJ whole genome shotgun (WGS) entry which is preliminary data.</text>
</comment>
<keyword evidence="2" id="KW-1185">Reference proteome</keyword>
<evidence type="ECO:0000313" key="1">
    <source>
        <dbReference type="EMBL" id="GFJ79409.1"/>
    </source>
</evidence>
<reference evidence="1 2" key="1">
    <citation type="submission" date="2020-03" db="EMBL/GenBank/DDBJ databases">
        <title>Whole genome shotgun sequence of Phytohabitans houttuyneae NBRC 108639.</title>
        <authorList>
            <person name="Komaki H."/>
            <person name="Tamura T."/>
        </authorList>
    </citation>
    <scope>NUCLEOTIDE SEQUENCE [LARGE SCALE GENOMIC DNA]</scope>
    <source>
        <strain evidence="1 2">NBRC 108639</strain>
    </source>
</reference>
<dbReference type="AlphaFoldDB" id="A0A6V8KB67"/>
<dbReference type="RefSeq" id="WP_173056949.1">
    <property type="nucleotide sequence ID" value="NZ_BAABGO010000001.1"/>
</dbReference>
<sequence length="309" mass="34523">MTVADLPTHQSVPAGLASVTRLRQLRRQPAPRQKPVARLLYHGNKHADLYRIDDAELLPPLNARQRAAVVAQEDAHLCGECGRYDIDALPALPSGGRRCVPCGRIRRILQLLEARPGWRDHARQWAEHVLADPTAVLFKVRTVAVRQPPTMTRKREAVVDVAILPISGIGEADYLLHPQEAPTRKRDLPPAGRPIVEVAAEITDRLVGRRLVAWQESEAWHLATDLRDAATGYGKGRTDTIWSQPGSSHQLLRVPEHRTLRKQYSDWVGQIAPNSSDHAAVQQPVMPGQPIDQVHWMLRVLRRMAEAAV</sequence>
<evidence type="ECO:0000313" key="2">
    <source>
        <dbReference type="Proteomes" id="UP000482800"/>
    </source>
</evidence>
<gene>
    <name evidence="1" type="ORF">Phou_035890</name>
</gene>
<protein>
    <submittedName>
        <fullName evidence="1">Uncharacterized protein</fullName>
    </submittedName>
</protein>
<dbReference type="Proteomes" id="UP000482800">
    <property type="component" value="Unassembled WGS sequence"/>
</dbReference>
<organism evidence="1 2">
    <name type="scientific">Phytohabitans houttuyneae</name>
    <dbReference type="NCBI Taxonomy" id="1076126"/>
    <lineage>
        <taxon>Bacteria</taxon>
        <taxon>Bacillati</taxon>
        <taxon>Actinomycetota</taxon>
        <taxon>Actinomycetes</taxon>
        <taxon>Micromonosporales</taxon>
        <taxon>Micromonosporaceae</taxon>
    </lineage>
</organism>
<reference evidence="1 2" key="2">
    <citation type="submission" date="2020-03" db="EMBL/GenBank/DDBJ databases">
        <authorList>
            <person name="Ichikawa N."/>
            <person name="Kimura A."/>
            <person name="Kitahashi Y."/>
            <person name="Uohara A."/>
        </authorList>
    </citation>
    <scope>NUCLEOTIDE SEQUENCE [LARGE SCALE GENOMIC DNA]</scope>
    <source>
        <strain evidence="1 2">NBRC 108639</strain>
    </source>
</reference>